<proteinExistence type="predicted"/>
<organism evidence="1 2">
    <name type="scientific">Ancylostoma caninum</name>
    <name type="common">Dog hookworm</name>
    <dbReference type="NCBI Taxonomy" id="29170"/>
    <lineage>
        <taxon>Eukaryota</taxon>
        <taxon>Metazoa</taxon>
        <taxon>Ecdysozoa</taxon>
        <taxon>Nematoda</taxon>
        <taxon>Chromadorea</taxon>
        <taxon>Rhabditida</taxon>
        <taxon>Rhabditina</taxon>
        <taxon>Rhabditomorpha</taxon>
        <taxon>Strongyloidea</taxon>
        <taxon>Ancylostomatidae</taxon>
        <taxon>Ancylostomatinae</taxon>
        <taxon>Ancylostoma</taxon>
    </lineage>
</organism>
<evidence type="ECO:0000313" key="1">
    <source>
        <dbReference type="EMBL" id="RCN30637.1"/>
    </source>
</evidence>
<name>A0A368FKE5_ANCCA</name>
<sequence length="72" mass="8248">MLFSILPTLQAHLPTVYFDPLKSKTQSIFAVGVWSVTFFLDLLVSFPRLLEVCNFHSGKSLWLKSISYPRSK</sequence>
<keyword evidence="2" id="KW-1185">Reference proteome</keyword>
<gene>
    <name evidence="1" type="ORF">ANCCAN_23588</name>
</gene>
<dbReference type="AlphaFoldDB" id="A0A368FKE5"/>
<evidence type="ECO:0000313" key="2">
    <source>
        <dbReference type="Proteomes" id="UP000252519"/>
    </source>
</evidence>
<accession>A0A368FKE5</accession>
<protein>
    <submittedName>
        <fullName evidence="1">Uncharacterized protein</fullName>
    </submittedName>
</protein>
<comment type="caution">
    <text evidence="1">The sequence shown here is derived from an EMBL/GenBank/DDBJ whole genome shotgun (WGS) entry which is preliminary data.</text>
</comment>
<reference evidence="1 2" key="1">
    <citation type="submission" date="2014-10" db="EMBL/GenBank/DDBJ databases">
        <title>Draft genome of the hookworm Ancylostoma caninum.</title>
        <authorList>
            <person name="Mitreva M."/>
        </authorList>
    </citation>
    <scope>NUCLEOTIDE SEQUENCE [LARGE SCALE GENOMIC DNA]</scope>
    <source>
        <strain evidence="1 2">Baltimore</strain>
    </source>
</reference>
<dbReference type="Proteomes" id="UP000252519">
    <property type="component" value="Unassembled WGS sequence"/>
</dbReference>
<dbReference type="EMBL" id="JOJR01001507">
    <property type="protein sequence ID" value="RCN30637.1"/>
    <property type="molecule type" value="Genomic_DNA"/>
</dbReference>